<keyword evidence="3" id="KW-0375">Hydrogen ion transport</keyword>
<comment type="caution">
    <text evidence="7">The sequence shown here is derived from an EMBL/GenBank/DDBJ whole genome shotgun (WGS) entry which is preliminary data.</text>
</comment>
<name>A0A1G2KXH5_9BACT</name>
<keyword evidence="6" id="KW-0066">ATP synthesis</keyword>
<dbReference type="GO" id="GO:0046933">
    <property type="term" value="F:proton-transporting ATP synthase activity, rotational mechanism"/>
    <property type="evidence" value="ECO:0007669"/>
    <property type="project" value="InterPro"/>
</dbReference>
<keyword evidence="4" id="KW-0406">Ion transport</keyword>
<dbReference type="InterPro" id="IPR000711">
    <property type="entry name" value="ATPase_OSCP/dsu"/>
</dbReference>
<sequence length="125" mass="13838">MKYTPAQYAAALAEVLQGKTSAELKHIAANLFTHMTKARATKDIDRVVREAGRRMRRKEEISAADVESAAPLSAKHLHSIKRMLGPKSAIIEKVNPHLLAGTRIIIDEETLIDATALRRLTTLFP</sequence>
<evidence type="ECO:0000256" key="2">
    <source>
        <dbReference type="ARBA" id="ARBA00022448"/>
    </source>
</evidence>
<gene>
    <name evidence="7" type="ORF">A3C92_04090</name>
</gene>
<keyword evidence="5" id="KW-0472">Membrane</keyword>
<evidence type="ECO:0000256" key="1">
    <source>
        <dbReference type="ARBA" id="ARBA00004370"/>
    </source>
</evidence>
<evidence type="ECO:0000256" key="6">
    <source>
        <dbReference type="ARBA" id="ARBA00023310"/>
    </source>
</evidence>
<organism evidence="7 8">
    <name type="scientific">Candidatus Sungbacteria bacterium RIFCSPHIGHO2_02_FULL_53_17</name>
    <dbReference type="NCBI Taxonomy" id="1802275"/>
    <lineage>
        <taxon>Bacteria</taxon>
        <taxon>Candidatus Sungiibacteriota</taxon>
    </lineage>
</organism>
<reference evidence="7 8" key="1">
    <citation type="journal article" date="2016" name="Nat. Commun.">
        <title>Thousands of microbial genomes shed light on interconnected biogeochemical processes in an aquifer system.</title>
        <authorList>
            <person name="Anantharaman K."/>
            <person name="Brown C.T."/>
            <person name="Hug L.A."/>
            <person name="Sharon I."/>
            <person name="Castelle C.J."/>
            <person name="Probst A.J."/>
            <person name="Thomas B.C."/>
            <person name="Singh A."/>
            <person name="Wilkins M.J."/>
            <person name="Karaoz U."/>
            <person name="Brodie E.L."/>
            <person name="Williams K.H."/>
            <person name="Hubbard S.S."/>
            <person name="Banfield J.F."/>
        </authorList>
    </citation>
    <scope>NUCLEOTIDE SEQUENCE [LARGE SCALE GENOMIC DNA]</scope>
</reference>
<dbReference type="EMBL" id="MHQN01000004">
    <property type="protein sequence ID" value="OHA04117.1"/>
    <property type="molecule type" value="Genomic_DNA"/>
</dbReference>
<evidence type="ECO:0000256" key="3">
    <source>
        <dbReference type="ARBA" id="ARBA00022781"/>
    </source>
</evidence>
<accession>A0A1G2KXH5</accession>
<comment type="subcellular location">
    <subcellularLocation>
        <location evidence="1">Membrane</location>
    </subcellularLocation>
</comment>
<dbReference type="Pfam" id="PF00213">
    <property type="entry name" value="OSCP"/>
    <property type="match status" value="1"/>
</dbReference>
<proteinExistence type="predicted"/>
<evidence type="ECO:0000313" key="7">
    <source>
        <dbReference type="EMBL" id="OHA04117.1"/>
    </source>
</evidence>
<evidence type="ECO:0000256" key="5">
    <source>
        <dbReference type="ARBA" id="ARBA00023136"/>
    </source>
</evidence>
<dbReference type="Proteomes" id="UP000177177">
    <property type="component" value="Unassembled WGS sequence"/>
</dbReference>
<keyword evidence="2" id="KW-0813">Transport</keyword>
<protein>
    <submittedName>
        <fullName evidence="7">Uncharacterized protein</fullName>
    </submittedName>
</protein>
<evidence type="ECO:0000313" key="8">
    <source>
        <dbReference type="Proteomes" id="UP000177177"/>
    </source>
</evidence>
<dbReference type="AlphaFoldDB" id="A0A1G2KXH5"/>
<evidence type="ECO:0000256" key="4">
    <source>
        <dbReference type="ARBA" id="ARBA00023065"/>
    </source>
</evidence>
<dbReference type="GO" id="GO:0016020">
    <property type="term" value="C:membrane"/>
    <property type="evidence" value="ECO:0007669"/>
    <property type="project" value="UniProtKB-SubCell"/>
</dbReference>